<comment type="similarity">
    <text evidence="2">Belongs to the phosphohexose mutase family.</text>
</comment>
<evidence type="ECO:0000259" key="10">
    <source>
        <dbReference type="Pfam" id="PF02880"/>
    </source>
</evidence>
<evidence type="ECO:0000256" key="5">
    <source>
        <dbReference type="ARBA" id="ARBA00022842"/>
    </source>
</evidence>
<dbReference type="SUPFAM" id="SSF55957">
    <property type="entry name" value="Phosphoglucomutase, C-terminal domain"/>
    <property type="match status" value="1"/>
</dbReference>
<dbReference type="InterPro" id="IPR005844">
    <property type="entry name" value="A-D-PHexomutase_a/b/a-I"/>
</dbReference>
<dbReference type="GO" id="GO:0005975">
    <property type="term" value="P:carbohydrate metabolic process"/>
    <property type="evidence" value="ECO:0007669"/>
    <property type="project" value="InterPro"/>
</dbReference>
<dbReference type="FunFam" id="3.40.120.10:FF:000003">
    <property type="entry name" value="Phosphoglucosamine mutase"/>
    <property type="match status" value="1"/>
</dbReference>
<dbReference type="GO" id="GO:0005829">
    <property type="term" value="C:cytosol"/>
    <property type="evidence" value="ECO:0007669"/>
    <property type="project" value="TreeGrafter"/>
</dbReference>
<dbReference type="Gene3D" id="3.40.120.10">
    <property type="entry name" value="Alpha-D-Glucose-1,6-Bisphosphate, subunit A, domain 3"/>
    <property type="match status" value="3"/>
</dbReference>
<dbReference type="InterPro" id="IPR005846">
    <property type="entry name" value="A-D-PHexomutase_a/b/a-III"/>
</dbReference>
<dbReference type="Pfam" id="PF02878">
    <property type="entry name" value="PGM_PMM_I"/>
    <property type="match status" value="1"/>
</dbReference>
<reference evidence="11" key="1">
    <citation type="submission" date="2018-05" db="EMBL/GenBank/DDBJ databases">
        <authorList>
            <person name="Lanie J.A."/>
            <person name="Ng W.-L."/>
            <person name="Kazmierczak K.M."/>
            <person name="Andrzejewski T.M."/>
            <person name="Davidsen T.M."/>
            <person name="Wayne K.J."/>
            <person name="Tettelin H."/>
            <person name="Glass J.I."/>
            <person name="Rusch D."/>
            <person name="Podicherti R."/>
            <person name="Tsui H.-C.T."/>
            <person name="Winkler M.E."/>
        </authorList>
    </citation>
    <scope>NUCLEOTIDE SEQUENCE</scope>
</reference>
<dbReference type="PANTHER" id="PTHR42946:SF1">
    <property type="entry name" value="PHOSPHOGLUCOMUTASE (ALPHA-D-GLUCOSE-1,6-BISPHOSPHATE-DEPENDENT)"/>
    <property type="match status" value="1"/>
</dbReference>
<dbReference type="PROSITE" id="PS00710">
    <property type="entry name" value="PGM_PMM"/>
    <property type="match status" value="1"/>
</dbReference>
<dbReference type="PRINTS" id="PR00509">
    <property type="entry name" value="PGMPMM"/>
</dbReference>
<dbReference type="GO" id="GO:0004615">
    <property type="term" value="F:phosphomannomutase activity"/>
    <property type="evidence" value="ECO:0007669"/>
    <property type="project" value="TreeGrafter"/>
</dbReference>
<feature type="domain" description="Alpha-D-phosphohexomutase alpha/beta/alpha" evidence="8">
    <location>
        <begin position="4"/>
        <end position="128"/>
    </location>
</feature>
<gene>
    <name evidence="11" type="ORF">METZ01_LOCUS42220</name>
</gene>
<keyword evidence="3" id="KW-0597">Phosphoprotein</keyword>
<feature type="domain" description="Alpha-D-phosphohexomutase alpha/beta/alpha" evidence="10">
    <location>
        <begin position="253"/>
        <end position="366"/>
    </location>
</feature>
<dbReference type="InterPro" id="IPR016055">
    <property type="entry name" value="A-D-PHexomutase_a/b/a-I/II/III"/>
</dbReference>
<evidence type="ECO:0000313" key="11">
    <source>
        <dbReference type="EMBL" id="SUZ89366.1"/>
    </source>
</evidence>
<dbReference type="InterPro" id="IPR016066">
    <property type="entry name" value="A-D-PHexomutase_CS"/>
</dbReference>
<dbReference type="Gene3D" id="3.30.310.50">
    <property type="entry name" value="Alpha-D-phosphohexomutase, C-terminal domain"/>
    <property type="match status" value="1"/>
</dbReference>
<evidence type="ECO:0000259" key="9">
    <source>
        <dbReference type="Pfam" id="PF02879"/>
    </source>
</evidence>
<evidence type="ECO:0000256" key="6">
    <source>
        <dbReference type="ARBA" id="ARBA00023235"/>
    </source>
</evidence>
<dbReference type="InterPro" id="IPR050060">
    <property type="entry name" value="Phosphoglucosamine_mutase"/>
</dbReference>
<name>A0A381RC70_9ZZZZ</name>
<feature type="domain" description="Alpha-D-phosphohexomutase C-terminal" evidence="7">
    <location>
        <begin position="370"/>
        <end position="435"/>
    </location>
</feature>
<sequence>MTLSFGTDGVRGPTPELLNEHFVVCLAIAASEVLSTDHWILGRDTRESGLSLSQAMARAIANTGRSVVDAGVVPTPTVAYLSNVENCAGVVISASHNPWTDNGVKIFAPGGRKLHDQEQTAIENRLETLLKDPDQSLDEAPPIVNEHSDPLQLWSASIENALEKRSLEGLHVVIDCANGSASHIAEPLFTRLGARVEAIHAEPDGRNINQHCGSTHASTITRAVVAKQADLGLALDGDADRLIAVASDGAVIDGDRQLCMFAKDLAQRNQLTNRSVVATVMSNLGLRQALQQADITMIEVPVGDRNVLAQLDAGAAVLGGEQSGHLVFRHLATTGDGLLTGALLADLVLRSGRKSSDIASETMHEFPQVLINVPVTSNSTQLPSDLSQEIADAEKRLGSTGRVLIRASGTETVVRVMVEATEKATAQREADYLADAIKRTME</sequence>
<evidence type="ECO:0000256" key="3">
    <source>
        <dbReference type="ARBA" id="ARBA00022553"/>
    </source>
</evidence>
<feature type="domain" description="Alpha-D-phosphohexomutase alpha/beta/alpha" evidence="9">
    <location>
        <begin position="161"/>
        <end position="249"/>
    </location>
</feature>
<dbReference type="FunFam" id="3.30.310.50:FF:000001">
    <property type="entry name" value="Phosphoglucosamine mutase"/>
    <property type="match status" value="1"/>
</dbReference>
<evidence type="ECO:0000256" key="4">
    <source>
        <dbReference type="ARBA" id="ARBA00022723"/>
    </source>
</evidence>
<dbReference type="GO" id="GO:0009252">
    <property type="term" value="P:peptidoglycan biosynthetic process"/>
    <property type="evidence" value="ECO:0007669"/>
    <property type="project" value="TreeGrafter"/>
</dbReference>
<evidence type="ECO:0008006" key="12">
    <source>
        <dbReference type="Google" id="ProtNLM"/>
    </source>
</evidence>
<dbReference type="InterPro" id="IPR036900">
    <property type="entry name" value="A-D-PHexomutase_C_sf"/>
</dbReference>
<dbReference type="InterPro" id="IPR005841">
    <property type="entry name" value="Alpha-D-phosphohexomutase_SF"/>
</dbReference>
<keyword evidence="5" id="KW-0460">Magnesium</keyword>
<dbReference type="Pfam" id="PF00408">
    <property type="entry name" value="PGM_PMM_IV"/>
    <property type="match status" value="1"/>
</dbReference>
<dbReference type="Pfam" id="PF02879">
    <property type="entry name" value="PGM_PMM_II"/>
    <property type="match status" value="1"/>
</dbReference>
<proteinExistence type="inferred from homology"/>
<evidence type="ECO:0000256" key="1">
    <source>
        <dbReference type="ARBA" id="ARBA00001946"/>
    </source>
</evidence>
<dbReference type="GO" id="GO:0000287">
    <property type="term" value="F:magnesium ion binding"/>
    <property type="evidence" value="ECO:0007669"/>
    <property type="project" value="InterPro"/>
</dbReference>
<dbReference type="AlphaFoldDB" id="A0A381RC70"/>
<dbReference type="Pfam" id="PF02880">
    <property type="entry name" value="PGM_PMM_III"/>
    <property type="match status" value="1"/>
</dbReference>
<dbReference type="PANTHER" id="PTHR42946">
    <property type="entry name" value="PHOSPHOHEXOSE MUTASE"/>
    <property type="match status" value="1"/>
</dbReference>
<keyword evidence="4" id="KW-0479">Metal-binding</keyword>
<dbReference type="NCBIfam" id="TIGR01455">
    <property type="entry name" value="glmM"/>
    <property type="match status" value="1"/>
</dbReference>
<evidence type="ECO:0000256" key="2">
    <source>
        <dbReference type="ARBA" id="ARBA00010231"/>
    </source>
</evidence>
<keyword evidence="6" id="KW-0413">Isomerase</keyword>
<protein>
    <recommendedName>
        <fullName evidence="12">Phosphoglucosamine mutase</fullName>
    </recommendedName>
</protein>
<dbReference type="InterPro" id="IPR005845">
    <property type="entry name" value="A-D-PHexomutase_a/b/a-II"/>
</dbReference>
<organism evidence="11">
    <name type="scientific">marine metagenome</name>
    <dbReference type="NCBI Taxonomy" id="408172"/>
    <lineage>
        <taxon>unclassified sequences</taxon>
        <taxon>metagenomes</taxon>
        <taxon>ecological metagenomes</taxon>
    </lineage>
</organism>
<dbReference type="InterPro" id="IPR005843">
    <property type="entry name" value="A-D-PHexomutase_C"/>
</dbReference>
<dbReference type="GO" id="GO:0006048">
    <property type="term" value="P:UDP-N-acetylglucosamine biosynthetic process"/>
    <property type="evidence" value="ECO:0007669"/>
    <property type="project" value="TreeGrafter"/>
</dbReference>
<accession>A0A381RC70</accession>
<dbReference type="SUPFAM" id="SSF53738">
    <property type="entry name" value="Phosphoglucomutase, first 3 domains"/>
    <property type="match status" value="3"/>
</dbReference>
<comment type="cofactor">
    <cofactor evidence="1">
        <name>Mg(2+)</name>
        <dbReference type="ChEBI" id="CHEBI:18420"/>
    </cofactor>
</comment>
<evidence type="ECO:0000259" key="7">
    <source>
        <dbReference type="Pfam" id="PF00408"/>
    </source>
</evidence>
<dbReference type="GO" id="GO:0008966">
    <property type="term" value="F:phosphoglucosamine mutase activity"/>
    <property type="evidence" value="ECO:0007669"/>
    <property type="project" value="InterPro"/>
</dbReference>
<dbReference type="EMBL" id="UINC01001816">
    <property type="protein sequence ID" value="SUZ89366.1"/>
    <property type="molecule type" value="Genomic_DNA"/>
</dbReference>
<dbReference type="InterPro" id="IPR006352">
    <property type="entry name" value="GlmM_bact"/>
</dbReference>
<evidence type="ECO:0000259" key="8">
    <source>
        <dbReference type="Pfam" id="PF02878"/>
    </source>
</evidence>